<reference evidence="2" key="1">
    <citation type="journal article" date="2022" name="Int. J. Mol. Sci.">
        <title>Draft Genome of Tanacetum Coccineum: Genomic Comparison of Closely Related Tanacetum-Family Plants.</title>
        <authorList>
            <person name="Yamashiro T."/>
            <person name="Shiraishi A."/>
            <person name="Nakayama K."/>
            <person name="Satake H."/>
        </authorList>
    </citation>
    <scope>NUCLEOTIDE SEQUENCE</scope>
</reference>
<evidence type="ECO:0000313" key="3">
    <source>
        <dbReference type="Proteomes" id="UP001151760"/>
    </source>
</evidence>
<gene>
    <name evidence="2" type="ORF">Tco_1079572</name>
</gene>
<organism evidence="2 3">
    <name type="scientific">Tanacetum coccineum</name>
    <dbReference type="NCBI Taxonomy" id="301880"/>
    <lineage>
        <taxon>Eukaryota</taxon>
        <taxon>Viridiplantae</taxon>
        <taxon>Streptophyta</taxon>
        <taxon>Embryophyta</taxon>
        <taxon>Tracheophyta</taxon>
        <taxon>Spermatophyta</taxon>
        <taxon>Magnoliopsida</taxon>
        <taxon>eudicotyledons</taxon>
        <taxon>Gunneridae</taxon>
        <taxon>Pentapetalae</taxon>
        <taxon>asterids</taxon>
        <taxon>campanulids</taxon>
        <taxon>Asterales</taxon>
        <taxon>Asteraceae</taxon>
        <taxon>Asteroideae</taxon>
        <taxon>Anthemideae</taxon>
        <taxon>Anthemidinae</taxon>
        <taxon>Tanacetum</taxon>
    </lineage>
</organism>
<dbReference type="InterPro" id="IPR043502">
    <property type="entry name" value="DNA/RNA_pol_sf"/>
</dbReference>
<dbReference type="InterPro" id="IPR013103">
    <property type="entry name" value="RVT_2"/>
</dbReference>
<feature type="domain" description="Reverse transcriptase Ty1/copia-type" evidence="1">
    <location>
        <begin position="88"/>
        <end position="227"/>
    </location>
</feature>
<sequence>MVRSMMNLTTLPLSFWDYALESATRILNMVPTKKVDKTPYEMWYGKVPNLSYLKGILMNPGYKAAMLDSESDKWIDAMNAEIQSMMDNMVWVLVDLPPGCKTVGSKWLFKKKTDMDGIVHTYKACLVAKGYTQLYGVDYEETFSPVADIRAIRILISIAAFYDYEIWQMDVKTAFLNGYLDEDIYMVQPEGFVDPNHPRKVCKLQRSIYGLKQASRSWNKRFDEEIKRIPLCIAERCTRTDVALRKIWQPISTGNPDTFRLNGGTDRLESSRLGIVPTINEPIRMFCDNSAALHFANEPGVQMGARHYHRSNLLKVHTYNNLADPFTKALSNRKLTQHARSMGLRPASSFM</sequence>
<dbReference type="EMBL" id="BQNB010019950">
    <property type="protein sequence ID" value="GJT90727.1"/>
    <property type="molecule type" value="Genomic_DNA"/>
</dbReference>
<evidence type="ECO:0000313" key="2">
    <source>
        <dbReference type="EMBL" id="GJT90727.1"/>
    </source>
</evidence>
<dbReference type="Gene3D" id="3.30.420.10">
    <property type="entry name" value="Ribonuclease H-like superfamily/Ribonuclease H"/>
    <property type="match status" value="1"/>
</dbReference>
<protein>
    <submittedName>
        <fullName evidence="2">Retrotransposon protein, putative, ty1-copia subclass</fullName>
    </submittedName>
</protein>
<dbReference type="InterPro" id="IPR036397">
    <property type="entry name" value="RNaseH_sf"/>
</dbReference>
<evidence type="ECO:0000259" key="1">
    <source>
        <dbReference type="Pfam" id="PF07727"/>
    </source>
</evidence>
<dbReference type="SUPFAM" id="SSF56672">
    <property type="entry name" value="DNA/RNA polymerases"/>
    <property type="match status" value="1"/>
</dbReference>
<accession>A0ABQ5HTV8</accession>
<reference evidence="2" key="2">
    <citation type="submission" date="2022-01" db="EMBL/GenBank/DDBJ databases">
        <authorList>
            <person name="Yamashiro T."/>
            <person name="Shiraishi A."/>
            <person name="Satake H."/>
            <person name="Nakayama K."/>
        </authorList>
    </citation>
    <scope>NUCLEOTIDE SEQUENCE</scope>
</reference>
<dbReference type="Pfam" id="PF07727">
    <property type="entry name" value="RVT_2"/>
    <property type="match status" value="1"/>
</dbReference>
<keyword evidence="3" id="KW-1185">Reference proteome</keyword>
<name>A0ABQ5HTV8_9ASTR</name>
<dbReference type="InterPro" id="IPR012337">
    <property type="entry name" value="RNaseH-like_sf"/>
</dbReference>
<comment type="caution">
    <text evidence="2">The sequence shown here is derived from an EMBL/GenBank/DDBJ whole genome shotgun (WGS) entry which is preliminary data.</text>
</comment>
<proteinExistence type="predicted"/>
<dbReference type="SUPFAM" id="SSF53098">
    <property type="entry name" value="Ribonuclease H-like"/>
    <property type="match status" value="1"/>
</dbReference>
<dbReference type="Proteomes" id="UP001151760">
    <property type="component" value="Unassembled WGS sequence"/>
</dbReference>